<dbReference type="InterPro" id="IPR036388">
    <property type="entry name" value="WH-like_DNA-bd_sf"/>
</dbReference>
<gene>
    <name evidence="2" type="ORF">BN12_10074</name>
</gene>
<dbReference type="OrthoDB" id="4863226at2"/>
<dbReference type="RefSeq" id="WP_048555835.1">
    <property type="nucleotide sequence ID" value="NZ_HF570958.1"/>
</dbReference>
<proteinExistence type="predicted"/>
<dbReference type="Pfam" id="PF01022">
    <property type="entry name" value="HTH_5"/>
    <property type="match status" value="1"/>
</dbReference>
<dbReference type="InterPro" id="IPR001845">
    <property type="entry name" value="HTH_ArsR_DNA-bd_dom"/>
</dbReference>
<evidence type="ECO:0000259" key="1">
    <source>
        <dbReference type="Pfam" id="PF01022"/>
    </source>
</evidence>
<comment type="caution">
    <text evidence="2">The sequence shown here is derived from an EMBL/GenBank/DDBJ whole genome shotgun (WGS) entry which is preliminary data.</text>
</comment>
<dbReference type="SUPFAM" id="SSF46785">
    <property type="entry name" value="Winged helix' DNA-binding domain"/>
    <property type="match status" value="1"/>
</dbReference>
<protein>
    <recommendedName>
        <fullName evidence="1">HTH arsR-type domain-containing protein</fullName>
    </recommendedName>
</protein>
<evidence type="ECO:0000313" key="3">
    <source>
        <dbReference type="Proteomes" id="UP000035721"/>
    </source>
</evidence>
<dbReference type="InterPro" id="IPR036390">
    <property type="entry name" value="WH_DNA-bd_sf"/>
</dbReference>
<organism evidence="2 3">
    <name type="scientific">Nostocoides japonicum T1-X7</name>
    <dbReference type="NCBI Taxonomy" id="1194083"/>
    <lineage>
        <taxon>Bacteria</taxon>
        <taxon>Bacillati</taxon>
        <taxon>Actinomycetota</taxon>
        <taxon>Actinomycetes</taxon>
        <taxon>Micrococcales</taxon>
        <taxon>Intrasporangiaceae</taxon>
        <taxon>Nostocoides</taxon>
    </lineage>
</organism>
<sequence length="340" mass="36323">MDIGALAVDAFAQLGVVARPAGGDHDTGVDLVLDLCTVKTPVKLKRQSLVTEDSARRLCSQVLPTLATEVVLLVVADRVTADAGRVLTSNHSGYLDLRGRLVLHAPHFIIDTQVEPVTKRPERSSALSGQVGLEVATALLMEPNRSIAVRELARQLQRSPSTVSEVLKALRAQRLVDADNSVLDSGLFWEVADRWPTVRVPLASPPLAGDASNTAALKLGLEDLDAPGWALTDSAAAAAYGAPIAFRTGQVLDFFVPDQSIVRRATTLLGGVEHGRQAKATIRVAPVPAAVTGRVDLPANPLEWPLTHPLFVALDLAQDTGRGREILAAWTPGGRWTRVW</sequence>
<dbReference type="STRING" id="1194083.BN12_10074"/>
<accession>A0A077LTU5</accession>
<dbReference type="Gene3D" id="1.10.10.10">
    <property type="entry name" value="Winged helix-like DNA-binding domain superfamily/Winged helix DNA-binding domain"/>
    <property type="match status" value="1"/>
</dbReference>
<dbReference type="AlphaFoldDB" id="A0A077LTU5"/>
<dbReference type="GO" id="GO:0003700">
    <property type="term" value="F:DNA-binding transcription factor activity"/>
    <property type="evidence" value="ECO:0007669"/>
    <property type="project" value="InterPro"/>
</dbReference>
<dbReference type="Proteomes" id="UP000035721">
    <property type="component" value="Unassembled WGS sequence"/>
</dbReference>
<keyword evidence="3" id="KW-1185">Reference proteome</keyword>
<name>A0A077LTU5_9MICO</name>
<reference evidence="2 3" key="1">
    <citation type="journal article" date="2013" name="ISME J.">
        <title>A metabolic model for members of the genus Tetrasphaera involved in enhanced biological phosphorus removal.</title>
        <authorList>
            <person name="Kristiansen R."/>
            <person name="Nguyen H.T.T."/>
            <person name="Saunders A.M."/>
            <person name="Nielsen J.L."/>
            <person name="Wimmer R."/>
            <person name="Le V.Q."/>
            <person name="McIlroy S.J."/>
            <person name="Petrovski S."/>
            <person name="Seviour R.J."/>
            <person name="Calteau A."/>
            <person name="Nielsen K.L."/>
            <person name="Nielsen P.H."/>
        </authorList>
    </citation>
    <scope>NUCLEOTIDE SEQUENCE [LARGE SCALE GENOMIC DNA]</scope>
    <source>
        <strain evidence="2 3">T1-X7</strain>
    </source>
</reference>
<dbReference type="EMBL" id="CAJB01000001">
    <property type="protein sequence ID" value="CCH75927.1"/>
    <property type="molecule type" value="Genomic_DNA"/>
</dbReference>
<evidence type="ECO:0000313" key="2">
    <source>
        <dbReference type="EMBL" id="CCH75927.1"/>
    </source>
</evidence>
<feature type="domain" description="HTH arsR-type" evidence="1">
    <location>
        <begin position="145"/>
        <end position="177"/>
    </location>
</feature>